<keyword evidence="1" id="KW-1133">Transmembrane helix</keyword>
<keyword evidence="1" id="KW-0812">Transmembrane</keyword>
<dbReference type="Proteomes" id="UP000183471">
    <property type="component" value="Unassembled WGS sequence"/>
</dbReference>
<gene>
    <name evidence="2" type="ORF">SAMN05216402_0406</name>
</gene>
<evidence type="ECO:0000313" key="3">
    <source>
        <dbReference type="Proteomes" id="UP000183471"/>
    </source>
</evidence>
<proteinExistence type="predicted"/>
<reference evidence="2 3" key="1">
    <citation type="submission" date="2016-10" db="EMBL/GenBank/DDBJ databases">
        <authorList>
            <person name="Varghese N."/>
            <person name="Submissions S."/>
        </authorList>
    </citation>
    <scope>NUCLEOTIDE SEQUENCE [LARGE SCALE GENOMIC DNA]</scope>
    <source>
        <strain evidence="2 3">Nl1</strain>
    </source>
</reference>
<sequence length="44" mass="5059">MEWILGAVIAFVMGGLIGTKLGRQRTELRQKKSAREWEKAKDKK</sequence>
<evidence type="ECO:0000256" key="1">
    <source>
        <dbReference type="SAM" id="Phobius"/>
    </source>
</evidence>
<comment type="caution">
    <text evidence="2">The sequence shown here is derived from an EMBL/GenBank/DDBJ whole genome shotgun (WGS) entry which is preliminary data.</text>
</comment>
<keyword evidence="1" id="KW-0472">Membrane</keyword>
<evidence type="ECO:0000313" key="2">
    <source>
        <dbReference type="EMBL" id="SDQ33005.1"/>
    </source>
</evidence>
<dbReference type="EMBL" id="FNKY01000001">
    <property type="protein sequence ID" value="SDQ33005.1"/>
    <property type="molecule type" value="Genomic_DNA"/>
</dbReference>
<dbReference type="RefSeq" id="WP_256324023.1">
    <property type="nucleotide sequence ID" value="NZ_FNKY01000001.1"/>
</dbReference>
<name>A0ABY0T6Z1_9PROT</name>
<protein>
    <submittedName>
        <fullName evidence="2">Uncharacterized protein</fullName>
    </submittedName>
</protein>
<organism evidence="2 3">
    <name type="scientific">Nitrosospira multiformis</name>
    <dbReference type="NCBI Taxonomy" id="1231"/>
    <lineage>
        <taxon>Bacteria</taxon>
        <taxon>Pseudomonadati</taxon>
        <taxon>Pseudomonadota</taxon>
        <taxon>Betaproteobacteria</taxon>
        <taxon>Nitrosomonadales</taxon>
        <taxon>Nitrosomonadaceae</taxon>
        <taxon>Nitrosospira</taxon>
    </lineage>
</organism>
<accession>A0ABY0T6Z1</accession>
<keyword evidence="3" id="KW-1185">Reference proteome</keyword>
<feature type="transmembrane region" description="Helical" evidence="1">
    <location>
        <begin position="6"/>
        <end position="22"/>
    </location>
</feature>